<keyword evidence="3" id="KW-1133">Transmembrane helix</keyword>
<keyword evidence="3" id="KW-0472">Membrane</keyword>
<sequence>MDCHLVRDLLPLYIEGDCSRKTESLVSAHLDTCGACREMYEMMGEPVMIYDDGEVLKETGEEEEQKFRKTYYQRLILTGAALFCGGYFLMLLIYLFFL</sequence>
<evidence type="ECO:0000259" key="4">
    <source>
        <dbReference type="Pfam" id="PF13490"/>
    </source>
</evidence>
<feature type="transmembrane region" description="Helical" evidence="3">
    <location>
        <begin position="75"/>
        <end position="97"/>
    </location>
</feature>
<organism evidence="5 6">
    <name type="scientific">Bacillus swezeyi</name>
    <dbReference type="NCBI Taxonomy" id="1925020"/>
    <lineage>
        <taxon>Bacteria</taxon>
        <taxon>Bacillati</taxon>
        <taxon>Bacillota</taxon>
        <taxon>Bacilli</taxon>
        <taxon>Bacillales</taxon>
        <taxon>Bacillaceae</taxon>
        <taxon>Bacillus</taxon>
    </lineage>
</organism>
<dbReference type="Gene3D" id="1.10.10.1320">
    <property type="entry name" value="Anti-sigma factor, zinc-finger domain"/>
    <property type="match status" value="1"/>
</dbReference>
<keyword evidence="3" id="KW-0812">Transmembrane</keyword>
<keyword evidence="6" id="KW-1185">Reference proteome</keyword>
<proteinExistence type="inferred from homology"/>
<comment type="caution">
    <text evidence="5">The sequence shown here is derived from an EMBL/GenBank/DDBJ whole genome shotgun (WGS) entry which is preliminary data.</text>
</comment>
<evidence type="ECO:0000256" key="3">
    <source>
        <dbReference type="SAM" id="Phobius"/>
    </source>
</evidence>
<dbReference type="GeneID" id="92789526"/>
<evidence type="ECO:0000256" key="1">
    <source>
        <dbReference type="ARBA" id="ARBA00024353"/>
    </source>
</evidence>
<dbReference type="RefSeq" id="WP_076763826.1">
    <property type="nucleotide sequence ID" value="NZ_CP133085.1"/>
</dbReference>
<accession>A0A1R1QUU8</accession>
<evidence type="ECO:0000313" key="6">
    <source>
        <dbReference type="Proteomes" id="UP000187367"/>
    </source>
</evidence>
<gene>
    <name evidence="5" type="ORF">BW143_05185</name>
</gene>
<feature type="domain" description="Putative zinc-finger" evidence="4">
    <location>
        <begin position="3"/>
        <end position="37"/>
    </location>
</feature>
<comment type="similarity">
    <text evidence="1">Belongs to the zinc-associated anti-sigma factor (ZAS) superfamily. Anti-sigma-W factor family.</text>
</comment>
<dbReference type="AlphaFoldDB" id="A0A1R1RH72"/>
<evidence type="ECO:0000313" key="5">
    <source>
        <dbReference type="EMBL" id="OMI08440.1"/>
    </source>
</evidence>
<dbReference type="Proteomes" id="UP000187367">
    <property type="component" value="Unassembled WGS sequence"/>
</dbReference>
<accession>A0A1R1RH72</accession>
<name>A0A1R1RH72_9BACI</name>
<dbReference type="EMBL" id="MTJL01000007">
    <property type="protein sequence ID" value="OMI08440.1"/>
    <property type="molecule type" value="Genomic_DNA"/>
</dbReference>
<dbReference type="InterPro" id="IPR041916">
    <property type="entry name" value="Anti_sigma_zinc_sf"/>
</dbReference>
<dbReference type="Pfam" id="PF13490">
    <property type="entry name" value="zf-HC2"/>
    <property type="match status" value="1"/>
</dbReference>
<dbReference type="InterPro" id="IPR027383">
    <property type="entry name" value="Znf_put"/>
</dbReference>
<dbReference type="OrthoDB" id="6194834at2"/>
<protein>
    <recommendedName>
        <fullName evidence="2">Anti-sigma-W factor RsiW</fullName>
    </recommendedName>
</protein>
<reference evidence="5 6" key="1">
    <citation type="submission" date="2017-01" db="EMBL/GenBank/DDBJ databases">
        <title>Bacillus phylogenomics.</title>
        <authorList>
            <person name="Dunlap C."/>
        </authorList>
    </citation>
    <scope>NUCLEOTIDE SEQUENCE [LARGE SCALE GENOMIC DNA]</scope>
    <source>
        <strain evidence="5 6">NRRL B-41282</strain>
    </source>
</reference>
<evidence type="ECO:0000256" key="2">
    <source>
        <dbReference type="ARBA" id="ARBA00024438"/>
    </source>
</evidence>